<comment type="similarity">
    <text evidence="1 2">Belongs to the UPF0102 family.</text>
</comment>
<protein>
    <recommendedName>
        <fullName evidence="2">UPF0102 protein SAMN05216257_101692</fullName>
    </recommendedName>
</protein>
<dbReference type="InterPro" id="IPR003509">
    <property type="entry name" value="UPF0102_YraN-like"/>
</dbReference>
<evidence type="ECO:0000256" key="2">
    <source>
        <dbReference type="HAMAP-Rule" id="MF_00048"/>
    </source>
</evidence>
<dbReference type="Gene3D" id="3.40.1350.10">
    <property type="match status" value="1"/>
</dbReference>
<dbReference type="SUPFAM" id="SSF52980">
    <property type="entry name" value="Restriction endonuclease-like"/>
    <property type="match status" value="1"/>
</dbReference>
<organism evidence="3 4">
    <name type="scientific">Meinhardsimonia xiamenensis</name>
    <dbReference type="NCBI Taxonomy" id="990712"/>
    <lineage>
        <taxon>Bacteria</taxon>
        <taxon>Pseudomonadati</taxon>
        <taxon>Pseudomonadota</taxon>
        <taxon>Alphaproteobacteria</taxon>
        <taxon>Rhodobacterales</taxon>
        <taxon>Paracoccaceae</taxon>
        <taxon>Meinhardsimonia</taxon>
    </lineage>
</organism>
<keyword evidence="3" id="KW-0378">Hydrolase</keyword>
<name>A0A1G8ZFQ0_9RHOB</name>
<dbReference type="PANTHER" id="PTHR34039">
    <property type="entry name" value="UPF0102 PROTEIN YRAN"/>
    <property type="match status" value="1"/>
</dbReference>
<dbReference type="STRING" id="990712.SAMN05216257_101692"/>
<keyword evidence="3" id="KW-0540">Nuclease</keyword>
<dbReference type="InterPro" id="IPR011335">
    <property type="entry name" value="Restrct_endonuc-II-like"/>
</dbReference>
<dbReference type="OrthoDB" id="9812968at2"/>
<dbReference type="AlphaFoldDB" id="A0A1G8ZFQ0"/>
<dbReference type="HAMAP" id="MF_00048">
    <property type="entry name" value="UPF0102"/>
    <property type="match status" value="1"/>
</dbReference>
<reference evidence="4" key="1">
    <citation type="submission" date="2016-10" db="EMBL/GenBank/DDBJ databases">
        <authorList>
            <person name="Varghese N."/>
            <person name="Submissions S."/>
        </authorList>
    </citation>
    <scope>NUCLEOTIDE SEQUENCE [LARGE SCALE GENOMIC DNA]</scope>
    <source>
        <strain evidence="4">CGMCC 1.10789</strain>
    </source>
</reference>
<gene>
    <name evidence="3" type="ORF">SAMN05216257_101692</name>
</gene>
<keyword evidence="3" id="KW-0255">Endonuclease</keyword>
<dbReference type="GO" id="GO:0004519">
    <property type="term" value="F:endonuclease activity"/>
    <property type="evidence" value="ECO:0007669"/>
    <property type="project" value="UniProtKB-KW"/>
</dbReference>
<evidence type="ECO:0000313" key="4">
    <source>
        <dbReference type="Proteomes" id="UP000199328"/>
    </source>
</evidence>
<dbReference type="RefSeq" id="WP_092498119.1">
    <property type="nucleotide sequence ID" value="NZ_FNFV01000001.1"/>
</dbReference>
<dbReference type="EMBL" id="FNFV01000001">
    <property type="protein sequence ID" value="SDK13245.1"/>
    <property type="molecule type" value="Genomic_DNA"/>
</dbReference>
<evidence type="ECO:0000256" key="1">
    <source>
        <dbReference type="ARBA" id="ARBA00006738"/>
    </source>
</evidence>
<dbReference type="InterPro" id="IPR011856">
    <property type="entry name" value="tRNA_endonuc-like_dom_sf"/>
</dbReference>
<sequence length="117" mass="12481">MSGLQSHLSGLAAEEAVARAYERRGMTVAERRWRGPAGEIDLILRDGAAVVFVEVKKGRDFAAAAARLTARQIERIVASAAAFLGGEPAGQMTEARIDVALVDERGELHILENAVLA</sequence>
<dbReference type="Proteomes" id="UP000199328">
    <property type="component" value="Unassembled WGS sequence"/>
</dbReference>
<dbReference type="GO" id="GO:0003676">
    <property type="term" value="F:nucleic acid binding"/>
    <property type="evidence" value="ECO:0007669"/>
    <property type="project" value="InterPro"/>
</dbReference>
<evidence type="ECO:0000313" key="3">
    <source>
        <dbReference type="EMBL" id="SDK13245.1"/>
    </source>
</evidence>
<accession>A0A1G8ZFQ0</accession>
<dbReference type="PANTHER" id="PTHR34039:SF1">
    <property type="entry name" value="UPF0102 PROTEIN YRAN"/>
    <property type="match status" value="1"/>
</dbReference>
<keyword evidence="4" id="KW-1185">Reference proteome</keyword>
<dbReference type="Pfam" id="PF02021">
    <property type="entry name" value="UPF0102"/>
    <property type="match status" value="1"/>
</dbReference>
<proteinExistence type="inferred from homology"/>